<gene>
    <name evidence="1" type="ORF">KC207_10580</name>
</gene>
<proteinExistence type="predicted"/>
<reference evidence="1" key="1">
    <citation type="submission" date="2021-04" db="EMBL/GenBank/DDBJ databases">
        <title>Phycicoccus avicenniae sp. nov., a novel endophytic actinomycetes isolated from branch of Avicennia mariana.</title>
        <authorList>
            <person name="Tuo L."/>
        </authorList>
    </citation>
    <scope>NUCLEOTIDE SEQUENCE</scope>
    <source>
        <strain evidence="1">BSK3Z-2</strain>
    </source>
</reference>
<evidence type="ECO:0000313" key="2">
    <source>
        <dbReference type="Proteomes" id="UP000677016"/>
    </source>
</evidence>
<organism evidence="1 2">
    <name type="scientific">Phycicoccus avicenniae</name>
    <dbReference type="NCBI Taxonomy" id="2828860"/>
    <lineage>
        <taxon>Bacteria</taxon>
        <taxon>Bacillati</taxon>
        <taxon>Actinomycetota</taxon>
        <taxon>Actinomycetes</taxon>
        <taxon>Micrococcales</taxon>
        <taxon>Intrasporangiaceae</taxon>
        <taxon>Phycicoccus</taxon>
    </lineage>
</organism>
<keyword evidence="1" id="KW-0418">Kinase</keyword>
<keyword evidence="2" id="KW-1185">Reference proteome</keyword>
<protein>
    <submittedName>
        <fullName evidence="1">HAMP domain-containing histidine kinase</fullName>
    </submittedName>
</protein>
<comment type="caution">
    <text evidence="1">The sequence shown here is derived from an EMBL/GenBank/DDBJ whole genome shotgun (WGS) entry which is preliminary data.</text>
</comment>
<dbReference type="Gene3D" id="3.30.565.10">
    <property type="entry name" value="Histidine kinase-like ATPase, C-terminal domain"/>
    <property type="match status" value="1"/>
</dbReference>
<dbReference type="Proteomes" id="UP000677016">
    <property type="component" value="Unassembled WGS sequence"/>
</dbReference>
<accession>A0A941I0B3</accession>
<keyword evidence="1" id="KW-0808">Transferase</keyword>
<dbReference type="SUPFAM" id="SSF55874">
    <property type="entry name" value="ATPase domain of HSP90 chaperone/DNA topoisomerase II/histidine kinase"/>
    <property type="match status" value="1"/>
</dbReference>
<dbReference type="GO" id="GO:0016301">
    <property type="term" value="F:kinase activity"/>
    <property type="evidence" value="ECO:0007669"/>
    <property type="project" value="UniProtKB-KW"/>
</dbReference>
<sequence length="149" mass="15417">MLTDPTARPDTCDLTSVLVRVVESLRPVATARGVQLSLELGSGDLAVPGVERYVHDAVLDVAGQAVSTCASGTAVVLDLHRTDHGVALDIVDTGSGTHADRADTRAMALAVESYGGQVNVASVEGVGTSVRIWWPVPVAAPARRHLSAV</sequence>
<dbReference type="AlphaFoldDB" id="A0A941I0B3"/>
<name>A0A941I0B3_9MICO</name>
<evidence type="ECO:0000313" key="1">
    <source>
        <dbReference type="EMBL" id="MBR7743735.1"/>
    </source>
</evidence>
<dbReference type="InterPro" id="IPR036890">
    <property type="entry name" value="HATPase_C_sf"/>
</dbReference>
<dbReference type="RefSeq" id="WP_211602997.1">
    <property type="nucleotide sequence ID" value="NZ_JAGSNF010000015.1"/>
</dbReference>
<dbReference type="EMBL" id="JAGSNF010000015">
    <property type="protein sequence ID" value="MBR7743735.1"/>
    <property type="molecule type" value="Genomic_DNA"/>
</dbReference>